<dbReference type="InterPro" id="IPR039421">
    <property type="entry name" value="Type_1_exporter"/>
</dbReference>
<dbReference type="InterPro" id="IPR003593">
    <property type="entry name" value="AAA+_ATPase"/>
</dbReference>
<accession>A0A135RQS7</accession>
<dbReference type="PROSITE" id="PS50893">
    <property type="entry name" value="ABC_TRANSPORTER_2"/>
    <property type="match status" value="1"/>
</dbReference>
<evidence type="ECO:0000256" key="4">
    <source>
        <dbReference type="ARBA" id="ARBA00022840"/>
    </source>
</evidence>
<comment type="similarity">
    <text evidence="7">Belongs to the ABC transporter superfamily. ABCB family. Heavy Metal importer (TC 3.A.1.210) subfamily.</text>
</comment>
<comment type="subcellular location">
    <subcellularLocation>
        <location evidence="1">Membrane</location>
        <topology evidence="1">Multi-pass membrane protein</topology>
    </subcellularLocation>
</comment>
<reference evidence="10 11" key="1">
    <citation type="submission" date="2014-02" db="EMBL/GenBank/DDBJ databases">
        <title>The genome sequence of Colletotrichum simmondsii CBS122122.</title>
        <authorList>
            <person name="Baroncelli R."/>
            <person name="Thon M.R."/>
        </authorList>
    </citation>
    <scope>NUCLEOTIDE SEQUENCE [LARGE SCALE GENOMIC DNA]</scope>
    <source>
        <strain evidence="10 11">CBS122122</strain>
    </source>
</reference>
<evidence type="ECO:0000256" key="7">
    <source>
        <dbReference type="ARBA" id="ARBA00024363"/>
    </source>
</evidence>
<dbReference type="Gene3D" id="1.20.1560.10">
    <property type="entry name" value="ABC transporter type 1, transmembrane domain"/>
    <property type="match status" value="1"/>
</dbReference>
<proteinExistence type="inferred from homology"/>
<dbReference type="Proteomes" id="UP000070328">
    <property type="component" value="Unassembled WGS sequence"/>
</dbReference>
<name>A0A135RQS7_9PEZI</name>
<sequence length="534" mass="60589">DLTALILHNSRVRARSGDLKTIPEGEKRDDSAPFAETNTEANRKYGKFDQDAHAEMKELGGWWPWLQNFSVFWKYFWPDIVRITNDSKGLLDALDNVCFVVVPNMIMLATSATFLIRKHRQFMALDLLMLVVSYFIAQRRTAKNLPKELDDYYASLRNMEAYCRESIRCWETIASHSKTTATIKQHGSKVDAWVKQWDRYLIYFYIGEFSASMVQISTFTFGLLLILNDIFDERATPGDLVAFVGYWQNITTSLVNCKETKTGILEKLLRATHRRRLLEIPVQVEHGPDFDFRGGAIDFTNIEFSYKRKKYSTLNSLYLQIAAGSKVSIVGKSGSGKSTMLKLLLGLLKPSSGHRRVDNQKVEDISISSLRSHIGIVAQNARPFNQSVIDNIRCFTNQDVTDVEVKNACRHAYIHQTIKSLPDSYRTKIGDNGQDLSGGQRQRLLIARLFLQNPDIVVLDKATSALDVDTKASVQKAIREAFLNMTVIQIEHDFSSTESADSIVVLAEGFSVLRHSQVPSTNEWPLCRIMEAAH</sequence>
<evidence type="ECO:0000259" key="8">
    <source>
        <dbReference type="PROSITE" id="PS50893"/>
    </source>
</evidence>
<dbReference type="PROSITE" id="PS50929">
    <property type="entry name" value="ABC_TM1F"/>
    <property type="match status" value="1"/>
</dbReference>
<dbReference type="PANTHER" id="PTHR24221">
    <property type="entry name" value="ATP-BINDING CASSETTE SUB-FAMILY B"/>
    <property type="match status" value="1"/>
</dbReference>
<keyword evidence="3" id="KW-0547">Nucleotide-binding</keyword>
<dbReference type="Gene3D" id="3.40.50.300">
    <property type="entry name" value="P-loop containing nucleotide triphosphate hydrolases"/>
    <property type="match status" value="1"/>
</dbReference>
<feature type="domain" description="ABC transmembrane type-1" evidence="9">
    <location>
        <begin position="82"/>
        <end position="246"/>
    </location>
</feature>
<dbReference type="GO" id="GO:0140359">
    <property type="term" value="F:ABC-type transporter activity"/>
    <property type="evidence" value="ECO:0007669"/>
    <property type="project" value="InterPro"/>
</dbReference>
<dbReference type="EMBL" id="JFBX01000890">
    <property type="protein sequence ID" value="KXH25848.1"/>
    <property type="molecule type" value="Genomic_DNA"/>
</dbReference>
<gene>
    <name evidence="10" type="ORF">CSIM01_12503</name>
</gene>
<evidence type="ECO:0000259" key="9">
    <source>
        <dbReference type="PROSITE" id="PS50929"/>
    </source>
</evidence>
<comment type="caution">
    <text evidence="10">The sequence shown here is derived from an EMBL/GenBank/DDBJ whole genome shotgun (WGS) entry which is preliminary data.</text>
</comment>
<dbReference type="GO" id="GO:0016887">
    <property type="term" value="F:ATP hydrolysis activity"/>
    <property type="evidence" value="ECO:0007669"/>
    <property type="project" value="InterPro"/>
</dbReference>
<dbReference type="InterPro" id="IPR027417">
    <property type="entry name" value="P-loop_NTPase"/>
</dbReference>
<feature type="non-terminal residue" evidence="10">
    <location>
        <position position="1"/>
    </location>
</feature>
<dbReference type="GO" id="GO:0005524">
    <property type="term" value="F:ATP binding"/>
    <property type="evidence" value="ECO:0007669"/>
    <property type="project" value="UniProtKB-KW"/>
</dbReference>
<evidence type="ECO:0000256" key="5">
    <source>
        <dbReference type="ARBA" id="ARBA00022989"/>
    </source>
</evidence>
<dbReference type="Pfam" id="PF00005">
    <property type="entry name" value="ABC_tran"/>
    <property type="match status" value="1"/>
</dbReference>
<keyword evidence="5" id="KW-1133">Transmembrane helix</keyword>
<dbReference type="PROSITE" id="PS00211">
    <property type="entry name" value="ABC_TRANSPORTER_1"/>
    <property type="match status" value="1"/>
</dbReference>
<dbReference type="PANTHER" id="PTHR24221:SF654">
    <property type="entry name" value="ATP-BINDING CASSETTE SUB-FAMILY B MEMBER 6"/>
    <property type="match status" value="1"/>
</dbReference>
<dbReference type="SUPFAM" id="SSF52540">
    <property type="entry name" value="P-loop containing nucleoside triphosphate hydrolases"/>
    <property type="match status" value="1"/>
</dbReference>
<evidence type="ECO:0000313" key="11">
    <source>
        <dbReference type="Proteomes" id="UP000070328"/>
    </source>
</evidence>
<keyword evidence="6" id="KW-0472">Membrane</keyword>
<dbReference type="InterPro" id="IPR011527">
    <property type="entry name" value="ABC1_TM_dom"/>
</dbReference>
<keyword evidence="11" id="KW-1185">Reference proteome</keyword>
<feature type="domain" description="ABC transporter" evidence="8">
    <location>
        <begin position="297"/>
        <end position="533"/>
    </location>
</feature>
<dbReference type="InterPro" id="IPR036640">
    <property type="entry name" value="ABC1_TM_sf"/>
</dbReference>
<dbReference type="SMART" id="SM00382">
    <property type="entry name" value="AAA"/>
    <property type="match status" value="1"/>
</dbReference>
<dbReference type="GO" id="GO:0016020">
    <property type="term" value="C:membrane"/>
    <property type="evidence" value="ECO:0007669"/>
    <property type="project" value="UniProtKB-SubCell"/>
</dbReference>
<dbReference type="AlphaFoldDB" id="A0A135RQS7"/>
<keyword evidence="4" id="KW-0067">ATP-binding</keyword>
<evidence type="ECO:0000256" key="6">
    <source>
        <dbReference type="ARBA" id="ARBA00023136"/>
    </source>
</evidence>
<evidence type="ECO:0000256" key="3">
    <source>
        <dbReference type="ARBA" id="ARBA00022741"/>
    </source>
</evidence>
<evidence type="ECO:0000256" key="1">
    <source>
        <dbReference type="ARBA" id="ARBA00004141"/>
    </source>
</evidence>
<organism evidence="10 11">
    <name type="scientific">Colletotrichum simmondsii</name>
    <dbReference type="NCBI Taxonomy" id="703756"/>
    <lineage>
        <taxon>Eukaryota</taxon>
        <taxon>Fungi</taxon>
        <taxon>Dikarya</taxon>
        <taxon>Ascomycota</taxon>
        <taxon>Pezizomycotina</taxon>
        <taxon>Sordariomycetes</taxon>
        <taxon>Hypocreomycetidae</taxon>
        <taxon>Glomerellales</taxon>
        <taxon>Glomerellaceae</taxon>
        <taxon>Colletotrichum</taxon>
        <taxon>Colletotrichum acutatum species complex</taxon>
    </lineage>
</organism>
<dbReference type="InterPro" id="IPR003439">
    <property type="entry name" value="ABC_transporter-like_ATP-bd"/>
</dbReference>
<keyword evidence="2" id="KW-0812">Transmembrane</keyword>
<evidence type="ECO:0000256" key="2">
    <source>
        <dbReference type="ARBA" id="ARBA00022692"/>
    </source>
</evidence>
<dbReference type="SUPFAM" id="SSF90123">
    <property type="entry name" value="ABC transporter transmembrane region"/>
    <property type="match status" value="1"/>
</dbReference>
<protein>
    <submittedName>
        <fullName evidence="10">ABC transporter</fullName>
    </submittedName>
</protein>
<dbReference type="InterPro" id="IPR017871">
    <property type="entry name" value="ABC_transporter-like_CS"/>
</dbReference>
<evidence type="ECO:0000313" key="10">
    <source>
        <dbReference type="EMBL" id="KXH25848.1"/>
    </source>
</evidence>
<dbReference type="GO" id="GO:0034040">
    <property type="term" value="F:ATPase-coupled lipid transmembrane transporter activity"/>
    <property type="evidence" value="ECO:0007669"/>
    <property type="project" value="TreeGrafter"/>
</dbReference>